<keyword evidence="6 10" id="KW-0733">Signal recognition particle</keyword>
<evidence type="ECO:0000256" key="6">
    <source>
        <dbReference type="ARBA" id="ARBA00023135"/>
    </source>
</evidence>
<dbReference type="InterPro" id="IPR034652">
    <property type="entry name" value="SRP68-RBD"/>
</dbReference>
<comment type="similarity">
    <text evidence="3 10">Belongs to the SRP68 family.</text>
</comment>
<evidence type="ECO:0000313" key="11">
    <source>
        <dbReference type="EMBL" id="CAK8697291.1"/>
    </source>
</evidence>
<dbReference type="Gene3D" id="1.10.3450.40">
    <property type="entry name" value="Signal recognition particle, SRP68 subunit, RNA-binding domain"/>
    <property type="match status" value="1"/>
</dbReference>
<dbReference type="InterPro" id="IPR026258">
    <property type="entry name" value="SRP68"/>
</dbReference>
<dbReference type="PANTHER" id="PTHR12860:SF0">
    <property type="entry name" value="SIGNAL RECOGNITION PARTICLE SUBUNIT SRP68"/>
    <property type="match status" value="1"/>
</dbReference>
<keyword evidence="8 10" id="KW-0687">Ribonucleoprotein</keyword>
<evidence type="ECO:0000256" key="2">
    <source>
        <dbReference type="ARBA" id="ARBA00004604"/>
    </source>
</evidence>
<gene>
    <name evidence="11" type="ORF">CVLEPA_LOCUS30547</name>
</gene>
<dbReference type="InterPro" id="IPR011990">
    <property type="entry name" value="TPR-like_helical_dom_sf"/>
</dbReference>
<comment type="subcellular location">
    <subcellularLocation>
        <location evidence="1 10">Cytoplasm</location>
    </subcellularLocation>
    <subcellularLocation>
        <location evidence="2">Nucleus</location>
        <location evidence="2">Nucleolus</location>
    </subcellularLocation>
</comment>
<keyword evidence="4 10" id="KW-0963">Cytoplasm</keyword>
<dbReference type="InterPro" id="IPR038253">
    <property type="entry name" value="SRP68_N_sf"/>
</dbReference>
<comment type="caution">
    <text evidence="11">The sequence shown here is derived from an EMBL/GenBank/DDBJ whole genome shotgun (WGS) entry which is preliminary data.</text>
</comment>
<comment type="function">
    <text evidence="10">Component of the signal recognition particle (SRP) complex, a ribonucleoprotein complex that mediates the cotranslational targeting of secretory and membrane proteins to the endoplasmic reticulum (ER). The SRP complex interacts with the signal sequence in nascent secretory and membrane proteins and directs them to the membrane of the ER.</text>
</comment>
<keyword evidence="7" id="KW-0539">Nucleus</keyword>
<dbReference type="Pfam" id="PF16969">
    <property type="entry name" value="SRP68"/>
    <property type="match status" value="1"/>
</dbReference>
<dbReference type="EMBL" id="CAWYQH010000163">
    <property type="protein sequence ID" value="CAK8697291.1"/>
    <property type="molecule type" value="Genomic_DNA"/>
</dbReference>
<keyword evidence="12" id="KW-1185">Reference proteome</keyword>
<evidence type="ECO:0000256" key="8">
    <source>
        <dbReference type="ARBA" id="ARBA00023274"/>
    </source>
</evidence>
<evidence type="ECO:0000256" key="10">
    <source>
        <dbReference type="PIRNR" id="PIRNR038995"/>
    </source>
</evidence>
<evidence type="ECO:0000256" key="3">
    <source>
        <dbReference type="ARBA" id="ARBA00009352"/>
    </source>
</evidence>
<dbReference type="Proteomes" id="UP001642483">
    <property type="component" value="Unassembled WGS sequence"/>
</dbReference>
<dbReference type="CDD" id="cd15481">
    <property type="entry name" value="SRP68-RBD"/>
    <property type="match status" value="1"/>
</dbReference>
<evidence type="ECO:0000256" key="9">
    <source>
        <dbReference type="ARBA" id="ARBA00029498"/>
    </source>
</evidence>
<proteinExistence type="inferred from homology"/>
<dbReference type="PIRSF" id="PIRSF038995">
    <property type="entry name" value="SRP68"/>
    <property type="match status" value="1"/>
</dbReference>
<evidence type="ECO:0000256" key="7">
    <source>
        <dbReference type="ARBA" id="ARBA00023242"/>
    </source>
</evidence>
<evidence type="ECO:0000313" key="12">
    <source>
        <dbReference type="Proteomes" id="UP001642483"/>
    </source>
</evidence>
<reference evidence="11 12" key="1">
    <citation type="submission" date="2024-02" db="EMBL/GenBank/DDBJ databases">
        <authorList>
            <person name="Daric V."/>
            <person name="Darras S."/>
        </authorList>
    </citation>
    <scope>NUCLEOTIDE SEQUENCE [LARGE SCALE GENOMIC DNA]</scope>
</reference>
<evidence type="ECO:0000256" key="1">
    <source>
        <dbReference type="ARBA" id="ARBA00004496"/>
    </source>
</evidence>
<accession>A0ABP0H251</accession>
<organism evidence="11 12">
    <name type="scientific">Clavelina lepadiformis</name>
    <name type="common">Light-bulb sea squirt</name>
    <name type="synonym">Ascidia lepadiformis</name>
    <dbReference type="NCBI Taxonomy" id="159417"/>
    <lineage>
        <taxon>Eukaryota</taxon>
        <taxon>Metazoa</taxon>
        <taxon>Chordata</taxon>
        <taxon>Tunicata</taxon>
        <taxon>Ascidiacea</taxon>
        <taxon>Aplousobranchia</taxon>
        <taxon>Clavelinidae</taxon>
        <taxon>Clavelina</taxon>
    </lineage>
</organism>
<sequence length="629" mass="71504">MTGAIEAGGKSLYDVAPKVDRLSDEEEVMKSEFAFFSVDILHVIKDAQAQHGLRHGDYQRYHGYCNRRLKRIRKVLKFKMGEKRKVIPKKVTENIFTDPRYILMLLMTSERAWSMAMYLKQEANSQPRKRHHMVEKMRKAVSCAMELNKLCEDSEKVDPRTKLEAQAYGAYMNGVLMFELKEWEAAMALFRKTQTIYRKLSETMSKEEQPVYLNMIEEIGPNIRYCAYTIGDQSAIDDLMQMHGTGRQDPLLAGKLDSLIAESRERKAASMSEIIWRGRKIRIKNNKVRLFLIGVKDFDKDLDAVEDAGRDSRIEMYDQVLTECKDALQCTKEDIKLDPHSKATEKADTVSDLQFLHSYLSYIRLNKTIQRNRLLVDDLRAKSPLSLLTGSNPEEMAAGDTGRKVPKPTDFIRLYDGIIQNLGEVVGLPGVAGDADLQGEVDAQKIAFQAFRCFYIAQAYVDDKKWAEAMALYDRVLEHSKKTIKMLQDVTCTEFDLLNTSSIEDLIETIAFNRYRVHASAVLEGVQSQEKDESKVDTTVPLLERMNIYYEDPAVSSLSVNKPNSKVPKLTSAFPPSFEPVPCKPLFFDLALNHVTFPSLDSKLAQKPGQQKAGLSGLLSNIWGWGGKK</sequence>
<protein>
    <recommendedName>
        <fullName evidence="9 10">Signal recognition particle subunit SRP68</fullName>
        <shortName evidence="10">SRP68</shortName>
    </recommendedName>
</protein>
<keyword evidence="5 10" id="KW-0694">RNA-binding</keyword>
<dbReference type="PANTHER" id="PTHR12860">
    <property type="entry name" value="SIGNAL RECOGNITION PARTICLE 68 KDA PROTEIN"/>
    <property type="match status" value="1"/>
</dbReference>
<name>A0ABP0H251_CLALP</name>
<dbReference type="SUPFAM" id="SSF48452">
    <property type="entry name" value="TPR-like"/>
    <property type="match status" value="1"/>
</dbReference>
<evidence type="ECO:0000256" key="5">
    <source>
        <dbReference type="ARBA" id="ARBA00022884"/>
    </source>
</evidence>
<evidence type="ECO:0000256" key="4">
    <source>
        <dbReference type="ARBA" id="ARBA00022490"/>
    </source>
</evidence>